<dbReference type="AlphaFoldDB" id="A0A8W8P790"/>
<name>A0A8W8P790_MAGGI</name>
<evidence type="ECO:0000256" key="1">
    <source>
        <dbReference type="SAM" id="SignalP"/>
    </source>
</evidence>
<evidence type="ECO:0000313" key="3">
    <source>
        <dbReference type="Proteomes" id="UP000005408"/>
    </source>
</evidence>
<dbReference type="EnsemblMetazoa" id="G9805.1">
    <property type="protein sequence ID" value="G9805.1:cds"/>
    <property type="gene ID" value="G9805"/>
</dbReference>
<organism evidence="2 3">
    <name type="scientific">Magallana gigas</name>
    <name type="common">Pacific oyster</name>
    <name type="synonym">Crassostrea gigas</name>
    <dbReference type="NCBI Taxonomy" id="29159"/>
    <lineage>
        <taxon>Eukaryota</taxon>
        <taxon>Metazoa</taxon>
        <taxon>Spiralia</taxon>
        <taxon>Lophotrochozoa</taxon>
        <taxon>Mollusca</taxon>
        <taxon>Bivalvia</taxon>
        <taxon>Autobranchia</taxon>
        <taxon>Pteriomorphia</taxon>
        <taxon>Ostreida</taxon>
        <taxon>Ostreoidea</taxon>
        <taxon>Ostreidae</taxon>
        <taxon>Magallana</taxon>
    </lineage>
</organism>
<evidence type="ECO:0000313" key="2">
    <source>
        <dbReference type="EnsemblMetazoa" id="G9805.1:cds"/>
    </source>
</evidence>
<dbReference type="Proteomes" id="UP000005408">
    <property type="component" value="Unassembled WGS sequence"/>
</dbReference>
<accession>A0A8W8P790</accession>
<feature type="signal peptide" evidence="1">
    <location>
        <begin position="1"/>
        <end position="19"/>
    </location>
</feature>
<protein>
    <submittedName>
        <fullName evidence="2">Uncharacterized protein</fullName>
    </submittedName>
</protein>
<keyword evidence="3" id="KW-1185">Reference proteome</keyword>
<keyword evidence="1" id="KW-0732">Signal</keyword>
<proteinExistence type="predicted"/>
<feature type="chain" id="PRO_5036489453" evidence="1">
    <location>
        <begin position="20"/>
        <end position="333"/>
    </location>
</feature>
<sequence>MFKIVLQGILYIAMTFTMAIDKRAANVGPRTCFVCVQEVTFLNCLQNTTTCQQNEVCFTSENVDENGIVRYNGGCLSEQACRLVSGQAIETTTAPMGNLIGRKRNTPSNCFTCCSTDTGANRPCNDHKCPTGLGHVAASSTSIAQSNCIDGENCQQYADFFCSPSNPSGIDICPITCKKPSCVGHVPASTTTIANPKCTDAMDCQQYADFLQSKQPIRNRLAQSNCIDGENCQQYADFFCSPSNPSGIDICPITCKKPSCVGHVPASTTTRHVAVTTLSIANPKCTDAMDCQQYADFFCSPSNPSGIDVCPITCKNPICVGNLVEAAVMRTGQ</sequence>
<reference evidence="2" key="1">
    <citation type="submission" date="2022-08" db="UniProtKB">
        <authorList>
            <consortium name="EnsemblMetazoa"/>
        </authorList>
    </citation>
    <scope>IDENTIFICATION</scope>
    <source>
        <strain evidence="2">05x7-T-G4-1.051#20</strain>
    </source>
</reference>